<proteinExistence type="predicted"/>
<dbReference type="EMBL" id="PDYF01000007">
    <property type="protein sequence ID" value="PHU36034.1"/>
    <property type="molecule type" value="Genomic_DNA"/>
</dbReference>
<dbReference type="AlphaFoldDB" id="A0A2G3DYF3"/>
<organism evidence="1 2">
    <name type="scientific">Pseudobutyrivibrio ruminis</name>
    <dbReference type="NCBI Taxonomy" id="46206"/>
    <lineage>
        <taxon>Bacteria</taxon>
        <taxon>Bacillati</taxon>
        <taxon>Bacillota</taxon>
        <taxon>Clostridia</taxon>
        <taxon>Lachnospirales</taxon>
        <taxon>Lachnospiraceae</taxon>
        <taxon>Pseudobutyrivibrio</taxon>
    </lineage>
</organism>
<accession>A0A2G3DYF3</accession>
<dbReference type="Proteomes" id="UP000225889">
    <property type="component" value="Unassembled WGS sequence"/>
</dbReference>
<protein>
    <submittedName>
        <fullName evidence="1">Uncharacterized protein</fullName>
    </submittedName>
</protein>
<evidence type="ECO:0000313" key="1">
    <source>
        <dbReference type="EMBL" id="PHU36034.1"/>
    </source>
</evidence>
<comment type="caution">
    <text evidence="1">The sequence shown here is derived from an EMBL/GenBank/DDBJ whole genome shotgun (WGS) entry which is preliminary data.</text>
</comment>
<gene>
    <name evidence="1" type="ORF">CSX01_02015</name>
</gene>
<reference evidence="1 2" key="1">
    <citation type="submission" date="2017-10" db="EMBL/GenBank/DDBJ databases">
        <title>Resolving the taxonomy of Roseburia spp., Eubacterium rectale and Agathobacter spp. through phylogenomic analysis.</title>
        <authorList>
            <person name="Sheridan P.O."/>
            <person name="Walker A.W."/>
            <person name="Duncan S.H."/>
            <person name="Scott K.P."/>
            <person name="Toole P.W.O."/>
            <person name="Luis P."/>
            <person name="Flint H.J."/>
        </authorList>
    </citation>
    <scope>NUCLEOTIDE SEQUENCE [LARGE SCALE GENOMIC DNA]</scope>
    <source>
        <strain evidence="1 2">JK626</strain>
    </source>
</reference>
<name>A0A2G3DYF3_9FIRM</name>
<sequence>MDSKTMYLNLEQSCRAYVPGLNHHVKESLYRPEENFLKIKLKDEVVRTIKEEDIDAMWHAAKMALESFVFSYMEKEAMNV</sequence>
<dbReference type="RefSeq" id="WP_099391253.1">
    <property type="nucleotide sequence ID" value="NZ_PDYF01000007.1"/>
</dbReference>
<evidence type="ECO:0000313" key="2">
    <source>
        <dbReference type="Proteomes" id="UP000225889"/>
    </source>
</evidence>
<reference evidence="1 2" key="2">
    <citation type="submission" date="2017-10" db="EMBL/GenBank/DDBJ databases">
        <authorList>
            <person name="Banno H."/>
            <person name="Chua N.-H."/>
        </authorList>
    </citation>
    <scope>NUCLEOTIDE SEQUENCE [LARGE SCALE GENOMIC DNA]</scope>
    <source>
        <strain evidence="1 2">JK626</strain>
    </source>
</reference>